<evidence type="ECO:0000313" key="2">
    <source>
        <dbReference type="Proteomes" id="UP000634608"/>
    </source>
</evidence>
<dbReference type="Gene3D" id="3.40.50.300">
    <property type="entry name" value="P-loop containing nucleotide triphosphate hydrolases"/>
    <property type="match status" value="1"/>
</dbReference>
<dbReference type="AlphaFoldDB" id="A0A8I0FBF7"/>
<organism evidence="1 2">
    <name type="scientific">Acinetobacter baumannii</name>
    <dbReference type="NCBI Taxonomy" id="470"/>
    <lineage>
        <taxon>Bacteria</taxon>
        <taxon>Pseudomonadati</taxon>
        <taxon>Pseudomonadota</taxon>
        <taxon>Gammaproteobacteria</taxon>
        <taxon>Moraxellales</taxon>
        <taxon>Moraxellaceae</taxon>
        <taxon>Acinetobacter</taxon>
        <taxon>Acinetobacter calcoaceticus/baumannii complex</taxon>
    </lineage>
</organism>
<protein>
    <submittedName>
        <fullName evidence="1">DNA polymerase III subunit delta</fullName>
    </submittedName>
</protein>
<name>A0A8I0FBF7_ACIBA</name>
<dbReference type="Proteomes" id="UP000634608">
    <property type="component" value="Unassembled WGS sequence"/>
</dbReference>
<dbReference type="EMBL" id="JACSVK010000108">
    <property type="protein sequence ID" value="MBD0221909.1"/>
    <property type="molecule type" value="Genomic_DNA"/>
</dbReference>
<evidence type="ECO:0000313" key="1">
    <source>
        <dbReference type="EMBL" id="MBD0221909.1"/>
    </source>
</evidence>
<gene>
    <name evidence="1" type="ORF">IAG11_18745</name>
</gene>
<sequence>MYQVLARKYRPRNFNELVGQNHVSRALSSALERGRLHHA</sequence>
<reference evidence="1" key="1">
    <citation type="submission" date="2020-08" db="EMBL/GenBank/DDBJ databases">
        <title>Diversity of carbapenem-resistant Acinetobacter baumannii and bacteriophage-mediated spread of the Oxa23 carbapenemase.</title>
        <authorList>
            <person name="Abouelfetouh A."/>
            <person name="Mattock J."/>
            <person name="Turner D."/>
            <person name="Li E."/>
            <person name="Evans B.A."/>
        </authorList>
    </citation>
    <scope>NUCLEOTIDE SEQUENCE</scope>
    <source>
        <strain evidence="1">A86</strain>
    </source>
</reference>
<comment type="caution">
    <text evidence="1">The sequence shown here is derived from an EMBL/GenBank/DDBJ whole genome shotgun (WGS) entry which is preliminary data.</text>
</comment>
<dbReference type="InterPro" id="IPR027417">
    <property type="entry name" value="P-loop_NTPase"/>
</dbReference>
<accession>A0A8I0FBF7</accession>
<dbReference type="SUPFAM" id="SSF52540">
    <property type="entry name" value="P-loop containing nucleoside triphosphate hydrolases"/>
    <property type="match status" value="1"/>
</dbReference>
<feature type="non-terminal residue" evidence="1">
    <location>
        <position position="39"/>
    </location>
</feature>
<proteinExistence type="predicted"/>